<evidence type="ECO:0000313" key="2">
    <source>
        <dbReference type="EMBL" id="MBU3032310.1"/>
    </source>
</evidence>
<feature type="non-terminal residue" evidence="2">
    <location>
        <position position="1"/>
    </location>
</feature>
<feature type="compositionally biased region" description="Basic and acidic residues" evidence="1">
    <location>
        <begin position="50"/>
        <end position="70"/>
    </location>
</feature>
<accession>A0ABS6ANY5</accession>
<dbReference type="RefSeq" id="WP_216034895.1">
    <property type="nucleotide sequence ID" value="NZ_JAHKNG010000074.1"/>
</dbReference>
<dbReference type="Proteomes" id="UP001166191">
    <property type="component" value="Unassembled WGS sequence"/>
</dbReference>
<protein>
    <submittedName>
        <fullName evidence="2">Uncharacterized protein</fullName>
    </submittedName>
</protein>
<comment type="caution">
    <text evidence="2">The sequence shown here is derived from an EMBL/GenBank/DDBJ whole genome shotgun (WGS) entry which is preliminary data.</text>
</comment>
<keyword evidence="3" id="KW-1185">Reference proteome</keyword>
<feature type="region of interest" description="Disordered" evidence="1">
    <location>
        <begin position="47"/>
        <end position="70"/>
    </location>
</feature>
<name>A0ABS6ANY5_9RHOB</name>
<evidence type="ECO:0000313" key="3">
    <source>
        <dbReference type="Proteomes" id="UP001166191"/>
    </source>
</evidence>
<evidence type="ECO:0000256" key="1">
    <source>
        <dbReference type="SAM" id="MobiDB-lite"/>
    </source>
</evidence>
<gene>
    <name evidence="2" type="ORF">KNW02_19715</name>
</gene>
<dbReference type="EMBL" id="JAHKNG010000074">
    <property type="protein sequence ID" value="MBU3032310.1"/>
    <property type="molecule type" value="Genomic_DNA"/>
</dbReference>
<sequence>RVAPLGDLRDRVPFELIAELAAAHYGLLASKLAKKASTIHGAIHRNFRTGGEESHHCGENPRRSDPCRHR</sequence>
<organism evidence="2 3">
    <name type="scientific">Paracoccus marinaquae</name>
    <dbReference type="NCBI Taxonomy" id="2841926"/>
    <lineage>
        <taxon>Bacteria</taxon>
        <taxon>Pseudomonadati</taxon>
        <taxon>Pseudomonadota</taxon>
        <taxon>Alphaproteobacteria</taxon>
        <taxon>Rhodobacterales</taxon>
        <taxon>Paracoccaceae</taxon>
        <taxon>Paracoccus</taxon>
    </lineage>
</organism>
<proteinExistence type="predicted"/>
<reference evidence="2" key="1">
    <citation type="submission" date="2021-06" db="EMBL/GenBank/DDBJ databases">
        <title>Paracoccus bacterium XHP0099 sp. nov., isolated from the surface waters of the Yellow Sea.</title>
        <authorList>
            <person name="Xue H."/>
            <person name="Zhang D."/>
        </authorList>
    </citation>
    <scope>NUCLEOTIDE SEQUENCE</scope>
    <source>
        <strain evidence="2">XHP0099</strain>
    </source>
</reference>